<evidence type="ECO:0000256" key="1">
    <source>
        <dbReference type="ARBA" id="ARBA00012880"/>
    </source>
</evidence>
<dbReference type="GeneTree" id="ENSGT00940000167509"/>
<dbReference type="PROSITE" id="PS51682">
    <property type="entry name" value="SAM_OMT_I"/>
    <property type="match status" value="1"/>
</dbReference>
<evidence type="ECO:0000256" key="2">
    <source>
        <dbReference type="ARBA" id="ARBA00022603"/>
    </source>
</evidence>
<keyword evidence="4" id="KW-0949">S-adenosyl-L-methionine</keyword>
<keyword evidence="2" id="KW-0489">Methyltransferase</keyword>
<dbReference type="InParanoid" id="H2YNB5"/>
<evidence type="ECO:0000256" key="7">
    <source>
        <dbReference type="ARBA" id="ARBA00023453"/>
    </source>
</evidence>
<reference evidence="9" key="2">
    <citation type="submission" date="2025-08" db="UniProtKB">
        <authorList>
            <consortium name="Ensembl"/>
        </authorList>
    </citation>
    <scope>IDENTIFICATION</scope>
</reference>
<dbReference type="PANTHER" id="PTHR43836:SF2">
    <property type="entry name" value="CATECHOL O-METHYLTRANSFERASE 1-RELATED"/>
    <property type="match status" value="1"/>
</dbReference>
<keyword evidence="8" id="KW-0472">Membrane</keyword>
<dbReference type="InterPro" id="IPR029063">
    <property type="entry name" value="SAM-dependent_MTases_sf"/>
</dbReference>
<evidence type="ECO:0000313" key="10">
    <source>
        <dbReference type="Proteomes" id="UP000007875"/>
    </source>
</evidence>
<feature type="transmembrane region" description="Helical" evidence="8">
    <location>
        <begin position="30"/>
        <end position="57"/>
    </location>
</feature>
<reference evidence="10" key="1">
    <citation type="submission" date="2003-08" db="EMBL/GenBank/DDBJ databases">
        <authorList>
            <person name="Birren B."/>
            <person name="Nusbaum C."/>
            <person name="Abebe A."/>
            <person name="Abouelleil A."/>
            <person name="Adekoya E."/>
            <person name="Ait-zahra M."/>
            <person name="Allen N."/>
            <person name="Allen T."/>
            <person name="An P."/>
            <person name="Anderson M."/>
            <person name="Anderson S."/>
            <person name="Arachchi H."/>
            <person name="Armbruster J."/>
            <person name="Bachantsang P."/>
            <person name="Baldwin J."/>
            <person name="Barry A."/>
            <person name="Bayul T."/>
            <person name="Blitshsteyn B."/>
            <person name="Bloom T."/>
            <person name="Blye J."/>
            <person name="Boguslavskiy L."/>
            <person name="Borowsky M."/>
            <person name="Boukhgalter B."/>
            <person name="Brunache A."/>
            <person name="Butler J."/>
            <person name="Calixte N."/>
            <person name="Calvo S."/>
            <person name="Camarata J."/>
            <person name="Campo K."/>
            <person name="Chang J."/>
            <person name="Cheshatsang Y."/>
            <person name="Citroen M."/>
            <person name="Collymore A."/>
            <person name="Considine T."/>
            <person name="Cook A."/>
            <person name="Cooke P."/>
            <person name="Corum B."/>
            <person name="Cuomo C."/>
            <person name="David R."/>
            <person name="Dawoe T."/>
            <person name="Degray S."/>
            <person name="Dodge S."/>
            <person name="Dooley K."/>
            <person name="Dorje P."/>
            <person name="Dorjee K."/>
            <person name="Dorris L."/>
            <person name="Duffey N."/>
            <person name="Dupes A."/>
            <person name="Elkins T."/>
            <person name="Engels R."/>
            <person name="Erickson J."/>
            <person name="Farina A."/>
            <person name="Faro S."/>
            <person name="Ferreira P."/>
            <person name="Fischer H."/>
            <person name="Fitzgerald M."/>
            <person name="Foley K."/>
            <person name="Gage D."/>
            <person name="Galagan J."/>
            <person name="Gearin G."/>
            <person name="Gnerre S."/>
            <person name="Gnirke A."/>
            <person name="Goyette A."/>
            <person name="Graham J."/>
            <person name="Grandbois E."/>
            <person name="Gyaltsen K."/>
            <person name="Hafez N."/>
            <person name="Hagopian D."/>
            <person name="Hagos B."/>
            <person name="Hall J."/>
            <person name="Hatcher B."/>
            <person name="Heller A."/>
            <person name="Higgins H."/>
            <person name="Honan T."/>
            <person name="Horn A."/>
            <person name="Houde N."/>
            <person name="Hughes L."/>
            <person name="Hulme W."/>
            <person name="Husby E."/>
            <person name="Iliev I."/>
            <person name="Jaffe D."/>
            <person name="Jones C."/>
            <person name="Kamal M."/>
            <person name="Kamat A."/>
            <person name="Kamvysselis M."/>
            <person name="Karlsson E."/>
            <person name="Kells C."/>
            <person name="Kieu A."/>
            <person name="Kisner P."/>
            <person name="Kodira C."/>
            <person name="Kulbokas E."/>
            <person name="Labutti K."/>
            <person name="Lama D."/>
            <person name="Landers T."/>
            <person name="Leger J."/>
            <person name="Levine S."/>
            <person name="Lewis D."/>
            <person name="Lewis T."/>
            <person name="Lindblad-toh K."/>
            <person name="Liu X."/>
            <person name="Lokyitsang T."/>
            <person name="Lokyitsang Y."/>
            <person name="Lucien O."/>
            <person name="Lui A."/>
            <person name="Ma L.J."/>
            <person name="Mabbitt R."/>
            <person name="Macdonald J."/>
            <person name="Maclean C."/>
            <person name="Major J."/>
            <person name="Manning J."/>
            <person name="Marabella R."/>
            <person name="Maru K."/>
            <person name="Matthews C."/>
            <person name="Mauceli E."/>
            <person name="Mccarthy M."/>
            <person name="Mcdonough S."/>
            <person name="Mcghee T."/>
            <person name="Meldrim J."/>
            <person name="Meneus L."/>
            <person name="Mesirov J."/>
            <person name="Mihalev A."/>
            <person name="Mihova T."/>
            <person name="Mikkelsen T."/>
            <person name="Mlenga V."/>
            <person name="Moru K."/>
            <person name="Mozes J."/>
            <person name="Mulrain L."/>
            <person name="Munson G."/>
            <person name="Naylor J."/>
            <person name="Newes C."/>
            <person name="Nguyen C."/>
            <person name="Nguyen N."/>
            <person name="Nguyen T."/>
            <person name="Nicol R."/>
            <person name="Nielsen C."/>
            <person name="Nizzari M."/>
            <person name="Norbu C."/>
            <person name="Norbu N."/>
            <person name="O'donnell P."/>
            <person name="Okoawo O."/>
            <person name="O'leary S."/>
            <person name="Omotosho B."/>
            <person name="O'neill K."/>
            <person name="Osman S."/>
            <person name="Parker S."/>
            <person name="Perrin D."/>
            <person name="Phunkhang P."/>
            <person name="Piqani B."/>
            <person name="Purcell S."/>
            <person name="Rachupka T."/>
            <person name="Ramasamy U."/>
            <person name="Rameau R."/>
            <person name="Ray V."/>
            <person name="Raymond C."/>
            <person name="Retta R."/>
            <person name="Richardson S."/>
            <person name="Rise C."/>
            <person name="Rodriguez J."/>
            <person name="Rogers J."/>
            <person name="Rogov P."/>
            <person name="Rutman M."/>
            <person name="Schupbach R."/>
            <person name="Seaman C."/>
            <person name="Settipalli S."/>
            <person name="Sharpe T."/>
            <person name="Sheridan J."/>
            <person name="Sherpa N."/>
            <person name="Shi J."/>
            <person name="Smirnov S."/>
            <person name="Smith C."/>
            <person name="Sougnez C."/>
            <person name="Spencer B."/>
            <person name="Stalker J."/>
            <person name="Stange-thomann N."/>
            <person name="Stavropoulos S."/>
            <person name="Stetson K."/>
            <person name="Stone C."/>
            <person name="Stone S."/>
            <person name="Stubbs M."/>
            <person name="Talamas J."/>
            <person name="Tchuinga P."/>
            <person name="Tenzing P."/>
            <person name="Tesfaye S."/>
            <person name="Theodore J."/>
            <person name="Thoulutsang Y."/>
            <person name="Topham K."/>
            <person name="Towey S."/>
            <person name="Tsamla T."/>
            <person name="Tsomo N."/>
            <person name="Vallee D."/>
            <person name="Vassiliev H."/>
            <person name="Venkataraman V."/>
            <person name="Vinson J."/>
            <person name="Vo A."/>
            <person name="Wade C."/>
            <person name="Wang S."/>
            <person name="Wangchuk T."/>
            <person name="Wangdi T."/>
            <person name="Whittaker C."/>
            <person name="Wilkinson J."/>
            <person name="Wu Y."/>
            <person name="Wyman D."/>
            <person name="Yadav S."/>
            <person name="Yang S."/>
            <person name="Yang X."/>
            <person name="Yeager S."/>
            <person name="Yee E."/>
            <person name="Young G."/>
            <person name="Zainoun J."/>
            <person name="Zembeck L."/>
            <person name="Zimmer A."/>
            <person name="Zody M."/>
            <person name="Lander E."/>
        </authorList>
    </citation>
    <scope>NUCLEOTIDE SEQUENCE [LARGE SCALE GENOMIC DNA]</scope>
</reference>
<sequence length="310" mass="35079">MNMDKSGAKFVPSFPGELLLYPSLYGPEEYFVCFLAIFIGFVAIKHLIFHTGFFWWYRSGQFYIPNRFWSFVTGKPLSKRLIEFVHKKLPNKEEKKMNIEDVLSTVDVYFSTKEFGPSLSNVKGQVVDDLVETYKPQSVLVVGCYVGYVLLRILRKLPRSARVFVIEPNQEYIDAAKSLVKMVGSDGQVTFISAEAVTVIPTFAQDYAVSKFDFVFLNRTKHNAPSHVSLLKLLEGNTKGDSYLHQASEAVGDAAPKTVVLADKVVLLGDPEFLKYVRGSPNYQTQYYQMSLEHTDEEIIDGMEKAVFVG</sequence>
<dbReference type="OMA" id="DYVRGHS"/>
<dbReference type="GO" id="GO:0042424">
    <property type="term" value="P:catecholamine catabolic process"/>
    <property type="evidence" value="ECO:0007669"/>
    <property type="project" value="TreeGrafter"/>
</dbReference>
<dbReference type="eggNOG" id="KOG1663">
    <property type="taxonomic scope" value="Eukaryota"/>
</dbReference>
<dbReference type="Pfam" id="PF01596">
    <property type="entry name" value="Methyltransf_3"/>
    <property type="match status" value="1"/>
</dbReference>
<dbReference type="Proteomes" id="UP000007875">
    <property type="component" value="Unassembled WGS sequence"/>
</dbReference>
<keyword evidence="10" id="KW-1185">Reference proteome</keyword>
<dbReference type="GO" id="GO:0032259">
    <property type="term" value="P:methylation"/>
    <property type="evidence" value="ECO:0007669"/>
    <property type="project" value="UniProtKB-KW"/>
</dbReference>
<dbReference type="PANTHER" id="PTHR43836">
    <property type="entry name" value="CATECHOL O-METHYLTRANSFERASE 1-RELATED"/>
    <property type="match status" value="1"/>
</dbReference>
<evidence type="ECO:0000256" key="8">
    <source>
        <dbReference type="SAM" id="Phobius"/>
    </source>
</evidence>
<dbReference type="SUPFAM" id="SSF53335">
    <property type="entry name" value="S-adenosyl-L-methionine-dependent methyltransferases"/>
    <property type="match status" value="1"/>
</dbReference>
<dbReference type="EC" id="2.1.1.6" evidence="1"/>
<protein>
    <recommendedName>
        <fullName evidence="1">catechol O-methyltransferase</fullName>
        <ecNumber evidence="1">2.1.1.6</ecNumber>
    </recommendedName>
</protein>
<evidence type="ECO:0000313" key="9">
    <source>
        <dbReference type="Ensembl" id="ENSCSAVP00000006822.1"/>
    </source>
</evidence>
<dbReference type="Ensembl" id="ENSCSAVT00000006909.1">
    <property type="protein sequence ID" value="ENSCSAVP00000006822.1"/>
    <property type="gene ID" value="ENSCSAVG00000004068.1"/>
</dbReference>
<proteinExistence type="inferred from homology"/>
<dbReference type="CDD" id="cd02440">
    <property type="entry name" value="AdoMet_MTases"/>
    <property type="match status" value="1"/>
</dbReference>
<comment type="similarity">
    <text evidence="7">Belongs to the class I-like SAM-binding methyltransferase superfamily. Cation-dependent O-methyltransferase family.</text>
</comment>
<dbReference type="AlphaFoldDB" id="H2YNB5"/>
<accession>H2YNB5</accession>
<reference evidence="9" key="3">
    <citation type="submission" date="2025-09" db="UniProtKB">
        <authorList>
            <consortium name="Ensembl"/>
        </authorList>
    </citation>
    <scope>IDENTIFICATION</scope>
</reference>
<dbReference type="GO" id="GO:0032502">
    <property type="term" value="P:developmental process"/>
    <property type="evidence" value="ECO:0007669"/>
    <property type="project" value="TreeGrafter"/>
</dbReference>
<keyword evidence="6" id="KW-0128">Catecholamine metabolism</keyword>
<evidence type="ECO:0000256" key="3">
    <source>
        <dbReference type="ARBA" id="ARBA00022679"/>
    </source>
</evidence>
<keyword evidence="5" id="KW-0531">Neurotransmitter degradation</keyword>
<dbReference type="HOGENOM" id="CLU_050461_1_0_1"/>
<dbReference type="GO" id="GO:0016206">
    <property type="term" value="F:catechol O-methyltransferase activity"/>
    <property type="evidence" value="ECO:0007669"/>
    <property type="project" value="UniProtKB-EC"/>
</dbReference>
<keyword evidence="8" id="KW-0812">Transmembrane</keyword>
<evidence type="ECO:0000256" key="6">
    <source>
        <dbReference type="ARBA" id="ARBA00022939"/>
    </source>
</evidence>
<keyword evidence="8" id="KW-1133">Transmembrane helix</keyword>
<dbReference type="GO" id="GO:0042417">
    <property type="term" value="P:dopamine metabolic process"/>
    <property type="evidence" value="ECO:0007669"/>
    <property type="project" value="TreeGrafter"/>
</dbReference>
<dbReference type="Gene3D" id="3.40.50.150">
    <property type="entry name" value="Vaccinia Virus protein VP39"/>
    <property type="match status" value="1"/>
</dbReference>
<keyword evidence="3" id="KW-0808">Transferase</keyword>
<dbReference type="InterPro" id="IPR002935">
    <property type="entry name" value="SAM_O-MeTrfase"/>
</dbReference>
<evidence type="ECO:0000256" key="4">
    <source>
        <dbReference type="ARBA" id="ARBA00022691"/>
    </source>
</evidence>
<evidence type="ECO:0000256" key="5">
    <source>
        <dbReference type="ARBA" id="ARBA00022867"/>
    </source>
</evidence>
<organism evidence="9 10">
    <name type="scientific">Ciona savignyi</name>
    <name type="common">Pacific transparent sea squirt</name>
    <dbReference type="NCBI Taxonomy" id="51511"/>
    <lineage>
        <taxon>Eukaryota</taxon>
        <taxon>Metazoa</taxon>
        <taxon>Chordata</taxon>
        <taxon>Tunicata</taxon>
        <taxon>Ascidiacea</taxon>
        <taxon>Phlebobranchia</taxon>
        <taxon>Cionidae</taxon>
        <taxon>Ciona</taxon>
    </lineage>
</organism>
<name>H2YNB5_CIOSA</name>
<dbReference type="STRING" id="51511.ENSCSAVP00000006822"/>